<gene>
    <name evidence="3" type="ORF">LAZ67_5002203</name>
</gene>
<evidence type="ECO:0000313" key="3">
    <source>
        <dbReference type="EMBL" id="UYV67842.1"/>
    </source>
</evidence>
<keyword evidence="2" id="KW-0472">Membrane</keyword>
<feature type="transmembrane region" description="Helical" evidence="2">
    <location>
        <begin position="29"/>
        <end position="51"/>
    </location>
</feature>
<dbReference type="Proteomes" id="UP001235939">
    <property type="component" value="Chromosome 05"/>
</dbReference>
<name>A0ABY6KG58_9ARAC</name>
<keyword evidence="2" id="KW-1133">Transmembrane helix</keyword>
<evidence type="ECO:0000313" key="4">
    <source>
        <dbReference type="Proteomes" id="UP001235939"/>
    </source>
</evidence>
<protein>
    <submittedName>
        <fullName evidence="3">B4GALT3</fullName>
    </submittedName>
</protein>
<feature type="region of interest" description="Disordered" evidence="1">
    <location>
        <begin position="54"/>
        <end position="96"/>
    </location>
</feature>
<evidence type="ECO:0000256" key="2">
    <source>
        <dbReference type="SAM" id="Phobius"/>
    </source>
</evidence>
<evidence type="ECO:0000256" key="1">
    <source>
        <dbReference type="SAM" id="MobiDB-lite"/>
    </source>
</evidence>
<accession>A0ABY6KG58</accession>
<organism evidence="3 4">
    <name type="scientific">Cordylochernes scorpioides</name>
    <dbReference type="NCBI Taxonomy" id="51811"/>
    <lineage>
        <taxon>Eukaryota</taxon>
        <taxon>Metazoa</taxon>
        <taxon>Ecdysozoa</taxon>
        <taxon>Arthropoda</taxon>
        <taxon>Chelicerata</taxon>
        <taxon>Arachnida</taxon>
        <taxon>Pseudoscorpiones</taxon>
        <taxon>Cheliferoidea</taxon>
        <taxon>Chernetidae</taxon>
        <taxon>Cordylochernes</taxon>
    </lineage>
</organism>
<reference evidence="3 4" key="1">
    <citation type="submission" date="2022-01" db="EMBL/GenBank/DDBJ databases">
        <title>A chromosomal length assembly of Cordylochernes scorpioides.</title>
        <authorList>
            <person name="Zeh D."/>
            <person name="Zeh J."/>
        </authorList>
    </citation>
    <scope>NUCLEOTIDE SEQUENCE [LARGE SCALE GENOMIC DNA]</scope>
    <source>
        <strain evidence="3">IN4F17</strain>
        <tissue evidence="3">Whole Body</tissue>
    </source>
</reference>
<sequence>MELIRVHIPRVRPFVRCTLRRALRLMPSFLLLLFVFSLIFVTLMQIAVIHVHRRGTPGAPPRTGSRRQPQLLRTPRRGPGPRAHPPDRNVPCGGSH</sequence>
<dbReference type="EMBL" id="CP092867">
    <property type="protein sequence ID" value="UYV67842.1"/>
    <property type="molecule type" value="Genomic_DNA"/>
</dbReference>
<keyword evidence="2" id="KW-0812">Transmembrane</keyword>
<keyword evidence="4" id="KW-1185">Reference proteome</keyword>
<proteinExistence type="predicted"/>